<accession>A0ACC0BWA8</accession>
<keyword evidence="2" id="KW-1185">Reference proteome</keyword>
<protein>
    <submittedName>
        <fullName evidence="1">Uncharacterized protein</fullName>
    </submittedName>
</protein>
<reference evidence="2" key="1">
    <citation type="journal article" date="2023" name="Nat. Plants">
        <title>Single-cell RNA sequencing provides a high-resolution roadmap for understanding the multicellular compartmentation of specialized metabolism.</title>
        <authorList>
            <person name="Sun S."/>
            <person name="Shen X."/>
            <person name="Li Y."/>
            <person name="Li Y."/>
            <person name="Wang S."/>
            <person name="Li R."/>
            <person name="Zhang H."/>
            <person name="Shen G."/>
            <person name="Guo B."/>
            <person name="Wei J."/>
            <person name="Xu J."/>
            <person name="St-Pierre B."/>
            <person name="Chen S."/>
            <person name="Sun C."/>
        </authorList>
    </citation>
    <scope>NUCLEOTIDE SEQUENCE [LARGE SCALE GENOMIC DNA]</scope>
</reference>
<dbReference type="Proteomes" id="UP001060085">
    <property type="component" value="Linkage Group LG02"/>
</dbReference>
<evidence type="ECO:0000313" key="2">
    <source>
        <dbReference type="Proteomes" id="UP001060085"/>
    </source>
</evidence>
<evidence type="ECO:0000313" key="1">
    <source>
        <dbReference type="EMBL" id="KAI5676984.1"/>
    </source>
</evidence>
<name>A0ACC0BWA8_CATRO</name>
<dbReference type="EMBL" id="CM044702">
    <property type="protein sequence ID" value="KAI5676984.1"/>
    <property type="molecule type" value="Genomic_DNA"/>
</dbReference>
<gene>
    <name evidence="1" type="ORF">M9H77_07934</name>
</gene>
<sequence length="176" mass="20147">MGRTQALVCIALLVLVAKYEVRAETPCSRQCPTLCQKKEKSAFQCYLFCVKHCNSKKGAAEGVKLTKEEEELLKSDNEAMLRAIEEELIKTPQHKLEGHDKDKRTFLEKPPQELKGKDSKKNDHDGMKKEEGSNKKDKSKTKEHDGQKKEGGSKKKEDSKKKEQNDKKKERDSKEQ</sequence>
<organism evidence="1 2">
    <name type="scientific">Catharanthus roseus</name>
    <name type="common">Madagascar periwinkle</name>
    <name type="synonym">Vinca rosea</name>
    <dbReference type="NCBI Taxonomy" id="4058"/>
    <lineage>
        <taxon>Eukaryota</taxon>
        <taxon>Viridiplantae</taxon>
        <taxon>Streptophyta</taxon>
        <taxon>Embryophyta</taxon>
        <taxon>Tracheophyta</taxon>
        <taxon>Spermatophyta</taxon>
        <taxon>Magnoliopsida</taxon>
        <taxon>eudicotyledons</taxon>
        <taxon>Gunneridae</taxon>
        <taxon>Pentapetalae</taxon>
        <taxon>asterids</taxon>
        <taxon>lamiids</taxon>
        <taxon>Gentianales</taxon>
        <taxon>Apocynaceae</taxon>
        <taxon>Rauvolfioideae</taxon>
        <taxon>Vinceae</taxon>
        <taxon>Catharanthinae</taxon>
        <taxon>Catharanthus</taxon>
    </lineage>
</organism>
<proteinExistence type="predicted"/>
<comment type="caution">
    <text evidence="1">The sequence shown here is derived from an EMBL/GenBank/DDBJ whole genome shotgun (WGS) entry which is preliminary data.</text>
</comment>